<name>A0A5H7P1G0_SALET</name>
<evidence type="ECO:0000313" key="1">
    <source>
        <dbReference type="EMBL" id="ECT9337939.1"/>
    </source>
</evidence>
<protein>
    <submittedName>
        <fullName evidence="1">Uncharacterized protein</fullName>
    </submittedName>
</protein>
<gene>
    <name evidence="1" type="ORF">CG757_15300</name>
</gene>
<sequence>MSQISKMLEEITPKVAAATQEATNTVLGEALELLTPEQLQTLQNNIILRFPDVAGPSNGDGGSVTYQLQILIKQIVNR</sequence>
<dbReference type="EMBL" id="AAKOIS010000004">
    <property type="protein sequence ID" value="ECT9337939.1"/>
    <property type="molecule type" value="Genomic_DNA"/>
</dbReference>
<dbReference type="AlphaFoldDB" id="A0A5H7P1G0"/>
<organism evidence="1">
    <name type="scientific">Salmonella enterica subsp. enterica serovar Cotham</name>
    <dbReference type="NCBI Taxonomy" id="2572724"/>
    <lineage>
        <taxon>Bacteria</taxon>
        <taxon>Pseudomonadati</taxon>
        <taxon>Pseudomonadota</taxon>
        <taxon>Gammaproteobacteria</taxon>
        <taxon>Enterobacterales</taxon>
        <taxon>Enterobacteriaceae</taxon>
        <taxon>Salmonella</taxon>
    </lineage>
</organism>
<comment type="caution">
    <text evidence="1">The sequence shown here is derived from an EMBL/GenBank/DDBJ whole genome shotgun (WGS) entry which is preliminary data.</text>
</comment>
<reference evidence="1" key="1">
    <citation type="submission" date="2018-07" db="EMBL/GenBank/DDBJ databases">
        <authorList>
            <consortium name="PulseNet: The National Subtyping Network for Foodborne Disease Surveillance"/>
            <person name="Tarr C.L."/>
            <person name="Trees E."/>
            <person name="Katz L.S."/>
            <person name="Carleton-Romer H.A."/>
            <person name="Stroika S."/>
            <person name="Kucerova Z."/>
            <person name="Roache K.F."/>
            <person name="Sabol A.L."/>
            <person name="Besser J."/>
            <person name="Gerner-Smidt P."/>
        </authorList>
    </citation>
    <scope>NUCLEOTIDE SEQUENCE</scope>
    <source>
        <strain evidence="1">2015AM-0391</strain>
    </source>
</reference>
<proteinExistence type="predicted"/>
<accession>A0A5H7P1G0</accession>